<evidence type="ECO:0000313" key="2">
    <source>
        <dbReference type="EMBL" id="KAF1925612.1"/>
    </source>
</evidence>
<feature type="transmembrane region" description="Helical" evidence="1">
    <location>
        <begin position="7"/>
        <end position="27"/>
    </location>
</feature>
<keyword evidence="1" id="KW-0472">Membrane</keyword>
<dbReference type="EMBL" id="ML978982">
    <property type="protein sequence ID" value="KAF1925612.1"/>
    <property type="molecule type" value="Genomic_DNA"/>
</dbReference>
<name>A0A6A5RD28_9PLEO</name>
<sequence>MDSQQRLYLIIVFPVWSALNGCSLSGAPTSRRSMYCTAGNPTTSGDDARWAL</sequence>
<evidence type="ECO:0000313" key="3">
    <source>
        <dbReference type="Proteomes" id="UP000800082"/>
    </source>
</evidence>
<dbReference type="GeneID" id="54351141"/>
<evidence type="ECO:0000256" key="1">
    <source>
        <dbReference type="SAM" id="Phobius"/>
    </source>
</evidence>
<dbReference type="AlphaFoldDB" id="A0A6A5RD28"/>
<proteinExistence type="predicted"/>
<keyword evidence="1" id="KW-0812">Transmembrane</keyword>
<accession>A0A6A5RD28</accession>
<dbReference type="RefSeq" id="XP_033445864.1">
    <property type="nucleotide sequence ID" value="XM_033593473.1"/>
</dbReference>
<keyword evidence="3" id="KW-1185">Reference proteome</keyword>
<dbReference type="Proteomes" id="UP000800082">
    <property type="component" value="Unassembled WGS sequence"/>
</dbReference>
<reference evidence="2" key="1">
    <citation type="journal article" date="2020" name="Stud. Mycol.">
        <title>101 Dothideomycetes genomes: a test case for predicting lifestyles and emergence of pathogens.</title>
        <authorList>
            <person name="Haridas S."/>
            <person name="Albert R."/>
            <person name="Binder M."/>
            <person name="Bloem J."/>
            <person name="Labutti K."/>
            <person name="Salamov A."/>
            <person name="Andreopoulos B."/>
            <person name="Baker S."/>
            <person name="Barry K."/>
            <person name="Bills G."/>
            <person name="Bluhm B."/>
            <person name="Cannon C."/>
            <person name="Castanera R."/>
            <person name="Culley D."/>
            <person name="Daum C."/>
            <person name="Ezra D."/>
            <person name="Gonzalez J."/>
            <person name="Henrissat B."/>
            <person name="Kuo A."/>
            <person name="Liang C."/>
            <person name="Lipzen A."/>
            <person name="Lutzoni F."/>
            <person name="Magnuson J."/>
            <person name="Mondo S."/>
            <person name="Nolan M."/>
            <person name="Ohm R."/>
            <person name="Pangilinan J."/>
            <person name="Park H.-J."/>
            <person name="Ramirez L."/>
            <person name="Alfaro M."/>
            <person name="Sun H."/>
            <person name="Tritt A."/>
            <person name="Yoshinaga Y."/>
            <person name="Zwiers L.-H."/>
            <person name="Turgeon B."/>
            <person name="Goodwin S."/>
            <person name="Spatafora J."/>
            <person name="Crous P."/>
            <person name="Grigoriev I."/>
        </authorList>
    </citation>
    <scope>NUCLEOTIDE SEQUENCE</scope>
    <source>
        <strain evidence="2">CBS 183.55</strain>
    </source>
</reference>
<keyword evidence="1" id="KW-1133">Transmembrane helix</keyword>
<protein>
    <submittedName>
        <fullName evidence="2">Uncharacterized protein</fullName>
    </submittedName>
</protein>
<gene>
    <name evidence="2" type="ORF">M421DRAFT_423446</name>
</gene>
<organism evidence="2 3">
    <name type="scientific">Didymella exigua CBS 183.55</name>
    <dbReference type="NCBI Taxonomy" id="1150837"/>
    <lineage>
        <taxon>Eukaryota</taxon>
        <taxon>Fungi</taxon>
        <taxon>Dikarya</taxon>
        <taxon>Ascomycota</taxon>
        <taxon>Pezizomycotina</taxon>
        <taxon>Dothideomycetes</taxon>
        <taxon>Pleosporomycetidae</taxon>
        <taxon>Pleosporales</taxon>
        <taxon>Pleosporineae</taxon>
        <taxon>Didymellaceae</taxon>
        <taxon>Didymella</taxon>
    </lineage>
</organism>